<evidence type="ECO:0000313" key="9">
    <source>
        <dbReference type="EMBL" id="WFC98485.1"/>
    </source>
</evidence>
<sequence length="157" mass="16674">MNNNDANGVGNGSVPNQYTEKQLSSGSSPTGQDGQDLYHNENFGKSSEVVSFLGLTGVKLNLLIAICAGVGFVLFGYDQGVMGSLLTLPPFRMAFPQIDITSPSPGDDPRLKGNPHNSSLQGATIGIYEIGCFMGAVSCIIWGNTLGRRRMIWIGSM</sequence>
<evidence type="ECO:0000256" key="3">
    <source>
        <dbReference type="ARBA" id="ARBA00022692"/>
    </source>
</evidence>
<organism evidence="9 10">
    <name type="scientific">Malassezia yamatoensis</name>
    <dbReference type="NCBI Taxonomy" id="253288"/>
    <lineage>
        <taxon>Eukaryota</taxon>
        <taxon>Fungi</taxon>
        <taxon>Dikarya</taxon>
        <taxon>Basidiomycota</taxon>
        <taxon>Ustilaginomycotina</taxon>
        <taxon>Malasseziomycetes</taxon>
        <taxon>Malasseziales</taxon>
        <taxon>Malasseziaceae</taxon>
        <taxon>Malassezia</taxon>
    </lineage>
</organism>
<dbReference type="Pfam" id="PF00083">
    <property type="entry name" value="Sugar_tr"/>
    <property type="match status" value="1"/>
</dbReference>
<accession>A0AAJ6CGQ7</accession>
<dbReference type="Proteomes" id="UP001219567">
    <property type="component" value="Chromosome 1"/>
</dbReference>
<dbReference type="InterPro" id="IPR050360">
    <property type="entry name" value="MFS_Sugar_Transporters"/>
</dbReference>
<dbReference type="InterPro" id="IPR005828">
    <property type="entry name" value="MFS_sugar_transport-like"/>
</dbReference>
<comment type="subcellular location">
    <subcellularLocation>
        <location evidence="1">Membrane</location>
        <topology evidence="1">Multi-pass membrane protein</topology>
    </subcellularLocation>
</comment>
<dbReference type="AlphaFoldDB" id="A0AAJ6CGQ7"/>
<evidence type="ECO:0000256" key="4">
    <source>
        <dbReference type="ARBA" id="ARBA00022989"/>
    </source>
</evidence>
<feature type="compositionally biased region" description="Polar residues" evidence="6">
    <location>
        <begin position="13"/>
        <end position="33"/>
    </location>
</feature>
<dbReference type="GO" id="GO:0016020">
    <property type="term" value="C:membrane"/>
    <property type="evidence" value="ECO:0007669"/>
    <property type="project" value="UniProtKB-SubCell"/>
</dbReference>
<keyword evidence="4 7" id="KW-1133">Transmembrane helix</keyword>
<feature type="domain" description="Major facilitator superfamily (MFS) profile" evidence="8">
    <location>
        <begin position="64"/>
        <end position="157"/>
    </location>
</feature>
<keyword evidence="5 7" id="KW-0472">Membrane</keyword>
<dbReference type="PANTHER" id="PTHR48022">
    <property type="entry name" value="PLASTIDIC GLUCOSE TRANSPORTER 4"/>
    <property type="match status" value="1"/>
</dbReference>
<evidence type="ECO:0000256" key="2">
    <source>
        <dbReference type="ARBA" id="ARBA00010992"/>
    </source>
</evidence>
<dbReference type="InterPro" id="IPR036259">
    <property type="entry name" value="MFS_trans_sf"/>
</dbReference>
<evidence type="ECO:0000256" key="5">
    <source>
        <dbReference type="ARBA" id="ARBA00023136"/>
    </source>
</evidence>
<dbReference type="GO" id="GO:0005351">
    <property type="term" value="F:carbohydrate:proton symporter activity"/>
    <property type="evidence" value="ECO:0007669"/>
    <property type="project" value="TreeGrafter"/>
</dbReference>
<feature type="region of interest" description="Disordered" evidence="6">
    <location>
        <begin position="1"/>
        <end position="40"/>
    </location>
</feature>
<dbReference type="EMBL" id="CP119943">
    <property type="protein sequence ID" value="WFC98485.1"/>
    <property type="molecule type" value="Genomic_DNA"/>
</dbReference>
<feature type="transmembrane region" description="Helical" evidence="7">
    <location>
        <begin position="60"/>
        <end position="77"/>
    </location>
</feature>
<protein>
    <recommendedName>
        <fullName evidence="8">Major facilitator superfamily (MFS) profile domain-containing protein</fullName>
    </recommendedName>
</protein>
<dbReference type="PROSITE" id="PS50850">
    <property type="entry name" value="MFS"/>
    <property type="match status" value="1"/>
</dbReference>
<keyword evidence="3 7" id="KW-0812">Transmembrane</keyword>
<evidence type="ECO:0000313" key="10">
    <source>
        <dbReference type="Proteomes" id="UP001219567"/>
    </source>
</evidence>
<dbReference type="PANTHER" id="PTHR48022:SF68">
    <property type="entry name" value="MAJOR FACILITATOR SUPERFAMILY (MFS) PROFILE DOMAIN-CONTAINING PROTEIN-RELATED"/>
    <property type="match status" value="1"/>
</dbReference>
<dbReference type="InterPro" id="IPR020846">
    <property type="entry name" value="MFS_dom"/>
</dbReference>
<evidence type="ECO:0000256" key="1">
    <source>
        <dbReference type="ARBA" id="ARBA00004141"/>
    </source>
</evidence>
<name>A0AAJ6CGQ7_9BASI</name>
<evidence type="ECO:0000256" key="6">
    <source>
        <dbReference type="SAM" id="MobiDB-lite"/>
    </source>
</evidence>
<reference evidence="9 10" key="1">
    <citation type="submission" date="2023-03" db="EMBL/GenBank/DDBJ databases">
        <title>Mating type loci evolution in Malassezia.</title>
        <authorList>
            <person name="Coelho M.A."/>
        </authorList>
    </citation>
    <scope>NUCLEOTIDE SEQUENCE [LARGE SCALE GENOMIC DNA]</scope>
    <source>
        <strain evidence="9 10">CBS 9725</strain>
    </source>
</reference>
<proteinExistence type="inferred from homology"/>
<gene>
    <name evidence="9" type="ORF">MYAM1_001213</name>
</gene>
<evidence type="ECO:0000256" key="7">
    <source>
        <dbReference type="SAM" id="Phobius"/>
    </source>
</evidence>
<comment type="similarity">
    <text evidence="2">Belongs to the major facilitator superfamily. Sugar transporter (TC 2.A.1.1) family.</text>
</comment>
<keyword evidence="10" id="KW-1185">Reference proteome</keyword>
<feature type="transmembrane region" description="Helical" evidence="7">
    <location>
        <begin position="125"/>
        <end position="147"/>
    </location>
</feature>
<evidence type="ECO:0000259" key="8">
    <source>
        <dbReference type="PROSITE" id="PS50850"/>
    </source>
</evidence>
<dbReference type="Gene3D" id="1.20.1250.20">
    <property type="entry name" value="MFS general substrate transporter like domains"/>
    <property type="match status" value="1"/>
</dbReference>